<proteinExistence type="predicted"/>
<keyword evidence="2" id="KW-0472">Membrane</keyword>
<reference evidence="3" key="1">
    <citation type="submission" date="2023-06" db="EMBL/GenBank/DDBJ databases">
        <title>Genome-scale phylogeny and comparative genomics of the fungal order Sordariales.</title>
        <authorList>
            <consortium name="Lawrence Berkeley National Laboratory"/>
            <person name="Hensen N."/>
            <person name="Bonometti L."/>
            <person name="Westerberg I."/>
            <person name="Brannstrom I.O."/>
            <person name="Guillou S."/>
            <person name="Cros-Aarteil S."/>
            <person name="Calhoun S."/>
            <person name="Haridas S."/>
            <person name="Kuo A."/>
            <person name="Mondo S."/>
            <person name="Pangilinan J."/>
            <person name="Riley R."/>
            <person name="LaButti K."/>
            <person name="Andreopoulos B."/>
            <person name="Lipzen A."/>
            <person name="Chen C."/>
            <person name="Yanf M."/>
            <person name="Daum C."/>
            <person name="Ng V."/>
            <person name="Clum A."/>
            <person name="Steindorff A."/>
            <person name="Ohm R."/>
            <person name="Martin F."/>
            <person name="Silar P."/>
            <person name="Natvig D."/>
            <person name="Lalanne C."/>
            <person name="Gautier V."/>
            <person name="Ament-velasquez S.L."/>
            <person name="Kruys A."/>
            <person name="Hutchinson M.I."/>
            <person name="Powell A.J."/>
            <person name="Barry K."/>
            <person name="Miller A.N."/>
            <person name="Grigoriev I.V."/>
            <person name="Debuchy R."/>
            <person name="Gladieux P."/>
            <person name="Thoren M.H."/>
            <person name="Johannesson H."/>
        </authorList>
    </citation>
    <scope>NUCLEOTIDE SEQUENCE</scope>
    <source>
        <strain evidence="3">SMH3187-1</strain>
    </source>
</reference>
<feature type="transmembrane region" description="Helical" evidence="2">
    <location>
        <begin position="145"/>
        <end position="161"/>
    </location>
</feature>
<keyword evidence="2" id="KW-1133">Transmembrane helix</keyword>
<dbReference type="Proteomes" id="UP001172155">
    <property type="component" value="Unassembled WGS sequence"/>
</dbReference>
<organism evidence="3 4">
    <name type="scientific">Schizothecium vesticola</name>
    <dbReference type="NCBI Taxonomy" id="314040"/>
    <lineage>
        <taxon>Eukaryota</taxon>
        <taxon>Fungi</taxon>
        <taxon>Dikarya</taxon>
        <taxon>Ascomycota</taxon>
        <taxon>Pezizomycotina</taxon>
        <taxon>Sordariomycetes</taxon>
        <taxon>Sordariomycetidae</taxon>
        <taxon>Sordariales</taxon>
        <taxon>Schizotheciaceae</taxon>
        <taxon>Schizothecium</taxon>
    </lineage>
</organism>
<sequence>MGGRLSEAAKPHRIFTPPFPTAKLRPSITPTRRVDNRPTGDCAFAPRRACRRPPACDLPSPLGRIGQPNQTLAKSGSGWSSLNLVSISARIGVHLTSFLVGTARGRGARKKKCWKNCHRLTPGWTACFVVSVGLIFFIYPPFVLLLYYCTNFIFLGFGGAAQRDRLVAVASGGMG</sequence>
<evidence type="ECO:0000256" key="2">
    <source>
        <dbReference type="SAM" id="Phobius"/>
    </source>
</evidence>
<evidence type="ECO:0000256" key="1">
    <source>
        <dbReference type="SAM" id="MobiDB-lite"/>
    </source>
</evidence>
<feature type="region of interest" description="Disordered" evidence="1">
    <location>
        <begin position="1"/>
        <end position="21"/>
    </location>
</feature>
<keyword evidence="4" id="KW-1185">Reference proteome</keyword>
<comment type="caution">
    <text evidence="3">The sequence shown here is derived from an EMBL/GenBank/DDBJ whole genome shotgun (WGS) entry which is preliminary data.</text>
</comment>
<protein>
    <submittedName>
        <fullName evidence="3">Uncharacterized protein</fullName>
    </submittedName>
</protein>
<dbReference type="AlphaFoldDB" id="A0AA40EJH6"/>
<name>A0AA40EJH6_9PEZI</name>
<evidence type="ECO:0000313" key="3">
    <source>
        <dbReference type="EMBL" id="KAK0740487.1"/>
    </source>
</evidence>
<gene>
    <name evidence="3" type="ORF">B0T18DRAFT_418075</name>
</gene>
<accession>A0AA40EJH6</accession>
<dbReference type="EMBL" id="JAUKUD010000006">
    <property type="protein sequence ID" value="KAK0740487.1"/>
    <property type="molecule type" value="Genomic_DNA"/>
</dbReference>
<feature type="transmembrane region" description="Helical" evidence="2">
    <location>
        <begin position="120"/>
        <end position="139"/>
    </location>
</feature>
<keyword evidence="2" id="KW-0812">Transmembrane</keyword>
<evidence type="ECO:0000313" key="4">
    <source>
        <dbReference type="Proteomes" id="UP001172155"/>
    </source>
</evidence>